<name>A0ABD0RYQ0_CIRMR</name>
<protein>
    <submittedName>
        <fullName evidence="1">Uncharacterized protein</fullName>
    </submittedName>
</protein>
<evidence type="ECO:0000313" key="2">
    <source>
        <dbReference type="Proteomes" id="UP001529510"/>
    </source>
</evidence>
<comment type="caution">
    <text evidence="1">The sequence shown here is derived from an EMBL/GenBank/DDBJ whole genome shotgun (WGS) entry which is preliminary data.</text>
</comment>
<keyword evidence="2" id="KW-1185">Reference proteome</keyword>
<dbReference type="AlphaFoldDB" id="A0ABD0RYQ0"/>
<accession>A0ABD0RYQ0</accession>
<dbReference type="EMBL" id="JAMKFB020000001">
    <property type="protein sequence ID" value="KAL0203685.1"/>
    <property type="molecule type" value="Genomic_DNA"/>
</dbReference>
<proteinExistence type="predicted"/>
<organism evidence="1 2">
    <name type="scientific">Cirrhinus mrigala</name>
    <name type="common">Mrigala</name>
    <dbReference type="NCBI Taxonomy" id="683832"/>
    <lineage>
        <taxon>Eukaryota</taxon>
        <taxon>Metazoa</taxon>
        <taxon>Chordata</taxon>
        <taxon>Craniata</taxon>
        <taxon>Vertebrata</taxon>
        <taxon>Euteleostomi</taxon>
        <taxon>Actinopterygii</taxon>
        <taxon>Neopterygii</taxon>
        <taxon>Teleostei</taxon>
        <taxon>Ostariophysi</taxon>
        <taxon>Cypriniformes</taxon>
        <taxon>Cyprinidae</taxon>
        <taxon>Labeoninae</taxon>
        <taxon>Labeonini</taxon>
        <taxon>Cirrhinus</taxon>
    </lineage>
</organism>
<gene>
    <name evidence="1" type="ORF">M9458_001703</name>
</gene>
<feature type="non-terminal residue" evidence="1">
    <location>
        <position position="1"/>
    </location>
</feature>
<dbReference type="Proteomes" id="UP001529510">
    <property type="component" value="Unassembled WGS sequence"/>
</dbReference>
<sequence>NRTTFAMDFPPPLWLLPPAMPPWSTVLSVAWVSTCPLFKAIPWITTPPTPPWTFLLSPLPGPCIPPKPPPSIYWGHTVTFALSLEVIVFSLHHFSWFVVMVVN</sequence>
<reference evidence="1 2" key="1">
    <citation type="submission" date="2024-05" db="EMBL/GenBank/DDBJ databases">
        <title>Genome sequencing and assembly of Indian major carp, Cirrhinus mrigala (Hamilton, 1822).</title>
        <authorList>
            <person name="Mohindra V."/>
            <person name="Chowdhury L.M."/>
            <person name="Lal K."/>
            <person name="Jena J.K."/>
        </authorList>
    </citation>
    <scope>NUCLEOTIDE SEQUENCE [LARGE SCALE GENOMIC DNA]</scope>
    <source>
        <strain evidence="1">CM1030</strain>
        <tissue evidence="1">Blood</tissue>
    </source>
</reference>
<evidence type="ECO:0000313" key="1">
    <source>
        <dbReference type="EMBL" id="KAL0203685.1"/>
    </source>
</evidence>